<evidence type="ECO:0000256" key="6">
    <source>
        <dbReference type="SAM" id="Phobius"/>
    </source>
</evidence>
<evidence type="ECO:0000259" key="7">
    <source>
        <dbReference type="Pfam" id="PF00689"/>
    </source>
</evidence>
<evidence type="ECO:0000256" key="1">
    <source>
        <dbReference type="ARBA" id="ARBA00004651"/>
    </source>
</evidence>
<feature type="transmembrane region" description="Helical" evidence="6">
    <location>
        <begin position="191"/>
        <end position="213"/>
    </location>
</feature>
<evidence type="ECO:0000313" key="9">
    <source>
        <dbReference type="Proteomes" id="UP001479436"/>
    </source>
</evidence>
<keyword evidence="2" id="KW-1003">Cell membrane</keyword>
<dbReference type="InterPro" id="IPR023298">
    <property type="entry name" value="ATPase_P-typ_TM_dom_sf"/>
</dbReference>
<dbReference type="Proteomes" id="UP001479436">
    <property type="component" value="Unassembled WGS sequence"/>
</dbReference>
<dbReference type="InterPro" id="IPR036412">
    <property type="entry name" value="HAD-like_sf"/>
</dbReference>
<feature type="transmembrane region" description="Helical" evidence="6">
    <location>
        <begin position="242"/>
        <end position="262"/>
    </location>
</feature>
<keyword evidence="5 6" id="KW-0472">Membrane</keyword>
<dbReference type="Pfam" id="PF00689">
    <property type="entry name" value="Cation_ATPase_C"/>
    <property type="match status" value="1"/>
</dbReference>
<dbReference type="InterPro" id="IPR001757">
    <property type="entry name" value="P_typ_ATPase"/>
</dbReference>
<gene>
    <name evidence="8" type="ORF">K7432_002751</name>
</gene>
<organism evidence="8 9">
    <name type="scientific">Basidiobolus ranarum</name>
    <dbReference type="NCBI Taxonomy" id="34480"/>
    <lineage>
        <taxon>Eukaryota</taxon>
        <taxon>Fungi</taxon>
        <taxon>Fungi incertae sedis</taxon>
        <taxon>Zoopagomycota</taxon>
        <taxon>Entomophthoromycotina</taxon>
        <taxon>Basidiobolomycetes</taxon>
        <taxon>Basidiobolales</taxon>
        <taxon>Basidiobolaceae</taxon>
        <taxon>Basidiobolus</taxon>
    </lineage>
</organism>
<dbReference type="InterPro" id="IPR050510">
    <property type="entry name" value="Cation_transp_ATPase_P-type"/>
</dbReference>
<dbReference type="SUPFAM" id="SSF81665">
    <property type="entry name" value="Calcium ATPase, transmembrane domain M"/>
    <property type="match status" value="1"/>
</dbReference>
<dbReference type="PRINTS" id="PR00119">
    <property type="entry name" value="CATATPASE"/>
</dbReference>
<dbReference type="Gene3D" id="1.20.1110.10">
    <property type="entry name" value="Calcium-transporting ATPase, transmembrane domain"/>
    <property type="match status" value="1"/>
</dbReference>
<feature type="transmembrane region" description="Helical" evidence="6">
    <location>
        <begin position="372"/>
        <end position="388"/>
    </location>
</feature>
<dbReference type="PRINTS" id="PR00120">
    <property type="entry name" value="HATPASE"/>
</dbReference>
<dbReference type="SUPFAM" id="SSF56784">
    <property type="entry name" value="HAD-like"/>
    <property type="match status" value="1"/>
</dbReference>
<keyword evidence="4 6" id="KW-1133">Transmembrane helix</keyword>
<sequence length="409" mass="45462">MVTGDFSLTAAAIARQVGIFTAEHVDKATDLVVVKREMSLVVDDGENSARRALLLSGTDLPDLTDPQWEMVTNYDEIVFARTTPEQKLRIVQEFQKRGNIVGVTGDGVNDAPALKAANIGIAMGGGSEVAMEAAHMVLLDNNFSSIIVAIENGRLVYDNLKKVILYLLPAGSWSELIPILVNVLLGVPLPLSAFLMIYICVLTDMLPSIAIMFETPESDLLKRPPRRPNQDRLVNLGLLRHAYLFTGLMETLFSHCMFFYYIQSTAHISASEILLTFDKWTAGYKGMTQEQLDDLQFTGQSVTFVSLVVLQAFGNLLATRTRRLSIFQHPPWALPSRNLWLLGAQFGSIVLALIAVYLPAFHNIFNTRPVPVKFWFIPLGGAMIILGADEIRKYFVRKYPQGTLAKLSW</sequence>
<comment type="caution">
    <text evidence="8">The sequence shown here is derived from an EMBL/GenBank/DDBJ whole genome shotgun (WGS) entry which is preliminary data.</text>
</comment>
<keyword evidence="3 6" id="KW-0812">Transmembrane</keyword>
<reference evidence="8 9" key="1">
    <citation type="submission" date="2023-04" db="EMBL/GenBank/DDBJ databases">
        <title>Genome of Basidiobolus ranarum AG-B5.</title>
        <authorList>
            <person name="Stajich J.E."/>
            <person name="Carter-House D."/>
            <person name="Gryganskyi A."/>
        </authorList>
    </citation>
    <scope>NUCLEOTIDE SEQUENCE [LARGE SCALE GENOMIC DNA]</scope>
    <source>
        <strain evidence="8 9">AG-B5</strain>
    </source>
</reference>
<evidence type="ECO:0000256" key="3">
    <source>
        <dbReference type="ARBA" id="ARBA00022692"/>
    </source>
</evidence>
<evidence type="ECO:0000256" key="4">
    <source>
        <dbReference type="ARBA" id="ARBA00022989"/>
    </source>
</evidence>
<protein>
    <recommendedName>
        <fullName evidence="7">Cation-transporting P-type ATPase C-terminal domain-containing protein</fullName>
    </recommendedName>
</protein>
<feature type="domain" description="Cation-transporting P-type ATPase C-terminal" evidence="7">
    <location>
        <begin position="188"/>
        <end position="395"/>
    </location>
</feature>
<dbReference type="Gene3D" id="3.40.50.1000">
    <property type="entry name" value="HAD superfamily/HAD-like"/>
    <property type="match status" value="1"/>
</dbReference>
<keyword evidence="9" id="KW-1185">Reference proteome</keyword>
<dbReference type="Pfam" id="PF08282">
    <property type="entry name" value="Hydrolase_3"/>
    <property type="match status" value="1"/>
</dbReference>
<feature type="transmembrane region" description="Helical" evidence="6">
    <location>
        <begin position="339"/>
        <end position="360"/>
    </location>
</feature>
<dbReference type="PANTHER" id="PTHR43294:SF21">
    <property type="entry name" value="CATION TRANSPORTING ATPASE"/>
    <property type="match status" value="1"/>
</dbReference>
<comment type="subcellular location">
    <subcellularLocation>
        <location evidence="1">Cell membrane</location>
        <topology evidence="1">Multi-pass membrane protein</topology>
    </subcellularLocation>
</comment>
<dbReference type="InterPro" id="IPR006068">
    <property type="entry name" value="ATPase_P-typ_cation-transptr_C"/>
</dbReference>
<dbReference type="NCBIfam" id="TIGR01494">
    <property type="entry name" value="ATPase_P-type"/>
    <property type="match status" value="1"/>
</dbReference>
<proteinExistence type="predicted"/>
<dbReference type="PANTHER" id="PTHR43294">
    <property type="entry name" value="SODIUM/POTASSIUM-TRANSPORTING ATPASE SUBUNIT ALPHA"/>
    <property type="match status" value="1"/>
</dbReference>
<dbReference type="EMBL" id="JASJQH010000077">
    <property type="protein sequence ID" value="KAK9767443.1"/>
    <property type="molecule type" value="Genomic_DNA"/>
</dbReference>
<name>A0ABR2X0Z2_9FUNG</name>
<dbReference type="InterPro" id="IPR023214">
    <property type="entry name" value="HAD_sf"/>
</dbReference>
<evidence type="ECO:0000313" key="8">
    <source>
        <dbReference type="EMBL" id="KAK9767443.1"/>
    </source>
</evidence>
<evidence type="ECO:0000256" key="5">
    <source>
        <dbReference type="ARBA" id="ARBA00023136"/>
    </source>
</evidence>
<evidence type="ECO:0000256" key="2">
    <source>
        <dbReference type="ARBA" id="ARBA00022475"/>
    </source>
</evidence>
<accession>A0ABR2X0Z2</accession>
<feature type="transmembrane region" description="Helical" evidence="6">
    <location>
        <begin position="297"/>
        <end position="318"/>
    </location>
</feature>